<organism evidence="6 7">
    <name type="scientific">Roseomonas fluvialis</name>
    <dbReference type="NCBI Taxonomy" id="1750527"/>
    <lineage>
        <taxon>Bacteria</taxon>
        <taxon>Pseudomonadati</taxon>
        <taxon>Pseudomonadota</taxon>
        <taxon>Alphaproteobacteria</taxon>
        <taxon>Acetobacterales</taxon>
        <taxon>Roseomonadaceae</taxon>
        <taxon>Roseomonas</taxon>
    </lineage>
</organism>
<gene>
    <name evidence="6" type="ORF">Rmf_30060</name>
</gene>
<proteinExistence type="predicted"/>
<keyword evidence="2 4" id="KW-1133">Transmembrane helix</keyword>
<protein>
    <submittedName>
        <fullName evidence="6">MFS transporter</fullName>
    </submittedName>
</protein>
<feature type="transmembrane region" description="Helical" evidence="4">
    <location>
        <begin position="351"/>
        <end position="372"/>
    </location>
</feature>
<dbReference type="PROSITE" id="PS50850">
    <property type="entry name" value="MFS"/>
    <property type="match status" value="1"/>
</dbReference>
<sequence>MRPPPWIERRVTHIRQPSTRAARGLDAMNFTLADVRDGLGPYLGIWLITVHGWDAGGVGAVLAAAGIAGLLAKAPAGLLVDALPDKRAMLMGATIAITVACLLILVSPDWGVVATSQVFAGIAAAIVAPAIASLTLGLVGPAGFARRMGRNEAFNHAGNAATAAAAGLASLVVGPVAVFVILGLMAFAALLATVSIPAAEVDQRLARGLAPGQSAQGGWRELMGQRGLLVLAVSVAVFHCANAPMLPLVGQVMAIADPSRGTALMSACIVAAQVVMVGTSWLAGARADAWGRKALFLAGFAVLPLRGFLYTVSDDPFWLVGVQLLDGIGAGLFGVLLPLMVADLTRGSGHFGAVLGLLAVAQGLGASLGNALAGQVAARGSYDAAFLTLAGIAAAGAVFFAIAMRETRPRVPVTAATMRAG</sequence>
<feature type="transmembrane region" description="Helical" evidence="4">
    <location>
        <begin position="153"/>
        <end position="173"/>
    </location>
</feature>
<feature type="transmembrane region" description="Helical" evidence="4">
    <location>
        <begin position="55"/>
        <end position="76"/>
    </location>
</feature>
<evidence type="ECO:0000313" key="7">
    <source>
        <dbReference type="Proteomes" id="UP000831327"/>
    </source>
</evidence>
<keyword evidence="3 4" id="KW-0472">Membrane</keyword>
<feature type="transmembrane region" description="Helical" evidence="4">
    <location>
        <begin position="294"/>
        <end position="312"/>
    </location>
</feature>
<evidence type="ECO:0000313" key="6">
    <source>
        <dbReference type="EMBL" id="BDG73077.1"/>
    </source>
</evidence>
<dbReference type="PANTHER" id="PTHR23539:SF1">
    <property type="entry name" value="MAJOR FACILITATOR SUPERFAMILY (MFS) PROFILE DOMAIN-CONTAINING PROTEIN"/>
    <property type="match status" value="1"/>
</dbReference>
<evidence type="ECO:0000256" key="2">
    <source>
        <dbReference type="ARBA" id="ARBA00022989"/>
    </source>
</evidence>
<dbReference type="Proteomes" id="UP000831327">
    <property type="component" value="Chromosome"/>
</dbReference>
<feature type="transmembrane region" description="Helical" evidence="4">
    <location>
        <begin position="118"/>
        <end position="141"/>
    </location>
</feature>
<dbReference type="PANTHER" id="PTHR23539">
    <property type="entry name" value="MFS TRANSPORTER"/>
    <property type="match status" value="1"/>
</dbReference>
<evidence type="ECO:0000259" key="5">
    <source>
        <dbReference type="PROSITE" id="PS50850"/>
    </source>
</evidence>
<dbReference type="Gene3D" id="1.20.1250.20">
    <property type="entry name" value="MFS general substrate transporter like domains"/>
    <property type="match status" value="2"/>
</dbReference>
<feature type="transmembrane region" description="Helical" evidence="4">
    <location>
        <begin position="384"/>
        <end position="403"/>
    </location>
</feature>
<evidence type="ECO:0000256" key="1">
    <source>
        <dbReference type="ARBA" id="ARBA00022692"/>
    </source>
</evidence>
<dbReference type="InterPro" id="IPR011701">
    <property type="entry name" value="MFS"/>
</dbReference>
<evidence type="ECO:0000256" key="4">
    <source>
        <dbReference type="SAM" id="Phobius"/>
    </source>
</evidence>
<name>A0ABN6P5Y4_9PROT</name>
<dbReference type="SUPFAM" id="SSF103473">
    <property type="entry name" value="MFS general substrate transporter"/>
    <property type="match status" value="1"/>
</dbReference>
<feature type="transmembrane region" description="Helical" evidence="4">
    <location>
        <begin position="88"/>
        <end position="106"/>
    </location>
</feature>
<feature type="domain" description="Major facilitator superfamily (MFS) profile" evidence="5">
    <location>
        <begin position="220"/>
        <end position="421"/>
    </location>
</feature>
<dbReference type="InterPro" id="IPR036259">
    <property type="entry name" value="MFS_trans_sf"/>
</dbReference>
<evidence type="ECO:0000256" key="3">
    <source>
        <dbReference type="ARBA" id="ARBA00023136"/>
    </source>
</evidence>
<feature type="transmembrane region" description="Helical" evidence="4">
    <location>
        <begin position="318"/>
        <end position="339"/>
    </location>
</feature>
<keyword evidence="7" id="KW-1185">Reference proteome</keyword>
<reference evidence="6 7" key="1">
    <citation type="journal article" date="2016" name="Microbes Environ.">
        <title>Phylogenetically diverse aerobic anoxygenic phototrophic bacteria isolated from epilithic biofilms in Tama river, Japan.</title>
        <authorList>
            <person name="Hirose S."/>
            <person name="Matsuura K."/>
            <person name="Haruta S."/>
        </authorList>
    </citation>
    <scope>NUCLEOTIDE SEQUENCE [LARGE SCALE GENOMIC DNA]</scope>
    <source>
        <strain evidence="6 7">S08</strain>
    </source>
</reference>
<keyword evidence="1 4" id="KW-0812">Transmembrane</keyword>
<feature type="transmembrane region" description="Helical" evidence="4">
    <location>
        <begin position="261"/>
        <end position="282"/>
    </location>
</feature>
<dbReference type="InterPro" id="IPR020846">
    <property type="entry name" value="MFS_dom"/>
</dbReference>
<accession>A0ABN6P5Y4</accession>
<dbReference type="EMBL" id="AP025637">
    <property type="protein sequence ID" value="BDG73077.1"/>
    <property type="molecule type" value="Genomic_DNA"/>
</dbReference>
<feature type="transmembrane region" description="Helical" evidence="4">
    <location>
        <begin position="228"/>
        <end position="249"/>
    </location>
</feature>
<dbReference type="Pfam" id="PF07690">
    <property type="entry name" value="MFS_1"/>
    <property type="match status" value="1"/>
</dbReference>